<dbReference type="InterPro" id="IPR004477">
    <property type="entry name" value="ComEC_N"/>
</dbReference>
<sequence length="770" mass="81499">MPTKVRGRFYLLCFASMAAGILAQRYLHVALFFVCLGALAVVGALIAILGKWRDALVVMLPVAFAILGMVLILVSNHALKSGLLLEIAQKNAVGNARGRVLSDWKESGENSSFFIEVAEIQALGQAWSLRERLCVTVPGRMPKREIYPGVNVEIRGRVATPAGNRQWLADHGAACVMRAERRDIHVCAPAANVIARSVAGARRWMSSAYRRIFNSRLAGFIEGVSLSKTDGMDPTIIADLRACGLSHIVAVSGLHVSSAAMIALAAMMALGVGKRTRLIVACVMALLVLALSNFRPSAVRATIMAVACFGGMLLGRRYDSLAGLSIAGIAMLCVNPGGLADPGFQYSFAAALSIVLFLSRRKDGGEVGKARLALAVCAGAQLGVLPLTLARGEPAPVLAIVANLLAIWLVGALLLSSWSVAIISTVSLPLARAVAVVPSGIARWILTVASSCAHVPGAGLFVSALSTVALALYVASLVMFARGRAGRSLFKPFMALGLSILLVLACCFPVLPKTSHTSVIVFDVGEGDATVLRSSSGAIVLVDGGPEPGQVMRKLRERGISRIDLMVSTHPHADHYTGLVEVLRRMPVGTLLDADAQGFETGSYRELLEAASARNVPVTTAREGMMITVAPDMKMEILYCASCLKSPPENLNDCSIVAMAYVDGARLLLCGDIESEGQETLLSRHPSIECDVIKIPHHGAAEAVGSELLNASRPRLATISVGRDNKFGHPSQKCLSLLASRGIAIARTDSSGDIEIFVRNGKIGLNSKRR</sequence>
<feature type="transmembrane region" description="Helical" evidence="6">
    <location>
        <begin position="344"/>
        <end position="360"/>
    </location>
</feature>
<organism evidence="8 9">
    <name type="scientific">Candidatus Anoxymicrobium japonicum</name>
    <dbReference type="NCBI Taxonomy" id="2013648"/>
    <lineage>
        <taxon>Bacteria</taxon>
        <taxon>Bacillati</taxon>
        <taxon>Actinomycetota</taxon>
        <taxon>Candidatus Geothermincolia</taxon>
        <taxon>Candidatus Geothermincolales</taxon>
        <taxon>Candidatus Anoxymicrobiaceae</taxon>
        <taxon>Candidatus Anoxymicrobium</taxon>
    </lineage>
</organism>
<keyword evidence="3 6" id="KW-0812">Transmembrane</keyword>
<evidence type="ECO:0000259" key="7">
    <source>
        <dbReference type="SMART" id="SM00849"/>
    </source>
</evidence>
<evidence type="ECO:0000313" key="8">
    <source>
        <dbReference type="EMBL" id="PKQ27679.1"/>
    </source>
</evidence>
<dbReference type="InterPro" id="IPR036866">
    <property type="entry name" value="RibonucZ/Hydroxyglut_hydro"/>
</dbReference>
<feature type="transmembrane region" description="Helical" evidence="6">
    <location>
        <begin position="458"/>
        <end position="481"/>
    </location>
</feature>
<keyword evidence="2" id="KW-1003">Cell membrane</keyword>
<dbReference type="SMART" id="SM00849">
    <property type="entry name" value="Lactamase_B"/>
    <property type="match status" value="1"/>
</dbReference>
<keyword evidence="5 6" id="KW-0472">Membrane</keyword>
<dbReference type="Pfam" id="PF00753">
    <property type="entry name" value="Lactamase_B"/>
    <property type="match status" value="1"/>
</dbReference>
<evidence type="ECO:0000256" key="1">
    <source>
        <dbReference type="ARBA" id="ARBA00004651"/>
    </source>
</evidence>
<keyword evidence="4 6" id="KW-1133">Transmembrane helix</keyword>
<dbReference type="InterPro" id="IPR035681">
    <property type="entry name" value="ComA-like_MBL"/>
</dbReference>
<dbReference type="PANTHER" id="PTHR30619">
    <property type="entry name" value="DNA INTERNALIZATION/COMPETENCE PROTEIN COMEC/REC2"/>
    <property type="match status" value="1"/>
</dbReference>
<feature type="transmembrane region" description="Helical" evidence="6">
    <location>
        <begin position="276"/>
        <end position="292"/>
    </location>
</feature>
<feature type="transmembrane region" description="Helical" evidence="6">
    <location>
        <begin position="422"/>
        <end position="446"/>
    </location>
</feature>
<evidence type="ECO:0000256" key="4">
    <source>
        <dbReference type="ARBA" id="ARBA00022989"/>
    </source>
</evidence>
<dbReference type="NCBIfam" id="TIGR00360">
    <property type="entry name" value="ComEC_N-term"/>
    <property type="match status" value="1"/>
</dbReference>
<feature type="transmembrane region" description="Helical" evidence="6">
    <location>
        <begin position="321"/>
        <end position="338"/>
    </location>
</feature>
<proteinExistence type="predicted"/>
<comment type="subcellular location">
    <subcellularLocation>
        <location evidence="1">Cell membrane</location>
        <topology evidence="1">Multi-pass membrane protein</topology>
    </subcellularLocation>
</comment>
<name>A0A2N3G4N1_9ACTN</name>
<feature type="domain" description="Metallo-beta-lactamase" evidence="7">
    <location>
        <begin position="526"/>
        <end position="723"/>
    </location>
</feature>
<evidence type="ECO:0000313" key="9">
    <source>
        <dbReference type="Proteomes" id="UP000233654"/>
    </source>
</evidence>
<dbReference type="SUPFAM" id="SSF56281">
    <property type="entry name" value="Metallo-hydrolase/oxidoreductase"/>
    <property type="match status" value="1"/>
</dbReference>
<feature type="transmembrane region" description="Helical" evidence="6">
    <location>
        <begin position="248"/>
        <end position="269"/>
    </location>
</feature>
<feature type="transmembrane region" description="Helical" evidence="6">
    <location>
        <begin position="493"/>
        <end position="511"/>
    </location>
</feature>
<dbReference type="EMBL" id="PHEX01000065">
    <property type="protein sequence ID" value="PKQ27679.1"/>
    <property type="molecule type" value="Genomic_DNA"/>
</dbReference>
<dbReference type="InterPro" id="IPR001279">
    <property type="entry name" value="Metallo-B-lactamas"/>
</dbReference>
<accession>A0A2N3G4N1</accession>
<dbReference type="Proteomes" id="UP000233654">
    <property type="component" value="Unassembled WGS sequence"/>
</dbReference>
<protein>
    <recommendedName>
        <fullName evidence="7">Metallo-beta-lactamase domain-containing protein</fullName>
    </recommendedName>
</protein>
<dbReference type="GO" id="GO:0005886">
    <property type="term" value="C:plasma membrane"/>
    <property type="evidence" value="ECO:0007669"/>
    <property type="project" value="UniProtKB-SubCell"/>
</dbReference>
<dbReference type="Gene3D" id="3.60.15.10">
    <property type="entry name" value="Ribonuclease Z/Hydroxyacylglutathione hydrolase-like"/>
    <property type="match status" value="1"/>
</dbReference>
<evidence type="ECO:0000256" key="6">
    <source>
        <dbReference type="SAM" id="Phobius"/>
    </source>
</evidence>
<evidence type="ECO:0000256" key="2">
    <source>
        <dbReference type="ARBA" id="ARBA00022475"/>
    </source>
</evidence>
<comment type="caution">
    <text evidence="8">The sequence shown here is derived from an EMBL/GenBank/DDBJ whole genome shotgun (WGS) entry which is preliminary data.</text>
</comment>
<dbReference type="AlphaFoldDB" id="A0A2N3G4N1"/>
<dbReference type="PANTHER" id="PTHR30619:SF7">
    <property type="entry name" value="BETA-LACTAMASE DOMAIN PROTEIN"/>
    <property type="match status" value="1"/>
</dbReference>
<feature type="transmembrane region" description="Helical" evidence="6">
    <location>
        <begin position="56"/>
        <end position="74"/>
    </location>
</feature>
<evidence type="ECO:0000256" key="3">
    <source>
        <dbReference type="ARBA" id="ARBA00022692"/>
    </source>
</evidence>
<dbReference type="Pfam" id="PF03772">
    <property type="entry name" value="Competence"/>
    <property type="match status" value="1"/>
</dbReference>
<gene>
    <name evidence="8" type="ORF">CVT63_06720</name>
</gene>
<dbReference type="CDD" id="cd07731">
    <property type="entry name" value="ComA-like_MBL-fold"/>
    <property type="match status" value="1"/>
</dbReference>
<dbReference type="InterPro" id="IPR052159">
    <property type="entry name" value="Competence_DNA_uptake"/>
</dbReference>
<feature type="transmembrane region" description="Helical" evidence="6">
    <location>
        <begin position="372"/>
        <end position="389"/>
    </location>
</feature>
<dbReference type="InterPro" id="IPR025405">
    <property type="entry name" value="DUF4131"/>
</dbReference>
<reference evidence="8 9" key="1">
    <citation type="journal article" date="2017" name="ISME J.">
        <title>Potential for microbial H2 and metal transformations associated with novel bacteria and archaea in deep terrestrial subsurface sediments.</title>
        <authorList>
            <person name="Hernsdorf A.W."/>
            <person name="Amano Y."/>
            <person name="Miyakawa K."/>
            <person name="Ise K."/>
            <person name="Suzuki Y."/>
            <person name="Anantharaman K."/>
            <person name="Probst A."/>
            <person name="Burstein D."/>
            <person name="Thomas B.C."/>
            <person name="Banfield J.F."/>
        </authorList>
    </citation>
    <scope>NUCLEOTIDE SEQUENCE [LARGE SCALE GENOMIC DNA]</scope>
    <source>
        <strain evidence="8">HGW-Actinobacteria-3</strain>
    </source>
</reference>
<feature type="transmembrane region" description="Helical" evidence="6">
    <location>
        <begin position="395"/>
        <end position="415"/>
    </location>
</feature>
<dbReference type="Pfam" id="PF13567">
    <property type="entry name" value="DUF4131"/>
    <property type="match status" value="1"/>
</dbReference>
<evidence type="ECO:0000256" key="5">
    <source>
        <dbReference type="ARBA" id="ARBA00023136"/>
    </source>
</evidence>
<feature type="transmembrane region" description="Helical" evidence="6">
    <location>
        <begin position="29"/>
        <end position="49"/>
    </location>
</feature>